<dbReference type="PANTHER" id="PTHR33452:SF1">
    <property type="entry name" value="INNER MEMBRANE PROTEIN YPHA-RELATED"/>
    <property type="match status" value="1"/>
</dbReference>
<dbReference type="InterPro" id="IPR051907">
    <property type="entry name" value="DoxX-like_oxidoreductase"/>
</dbReference>
<keyword evidence="9" id="KW-1185">Reference proteome</keyword>
<evidence type="ECO:0000256" key="2">
    <source>
        <dbReference type="ARBA" id="ARBA00006679"/>
    </source>
</evidence>
<gene>
    <name evidence="8" type="ORF">GCM10007874_03950</name>
</gene>
<evidence type="ECO:0000256" key="1">
    <source>
        <dbReference type="ARBA" id="ARBA00004651"/>
    </source>
</evidence>
<keyword evidence="3" id="KW-1003">Cell membrane</keyword>
<dbReference type="InterPro" id="IPR032808">
    <property type="entry name" value="DoxX"/>
</dbReference>
<feature type="transmembrane region" description="Helical" evidence="7">
    <location>
        <begin position="138"/>
        <end position="161"/>
    </location>
</feature>
<feature type="transmembrane region" description="Helical" evidence="7">
    <location>
        <begin position="101"/>
        <end position="126"/>
    </location>
</feature>
<accession>A0ABQ6CEY3</accession>
<name>A0ABQ6CEY3_9HYPH</name>
<evidence type="ECO:0000256" key="3">
    <source>
        <dbReference type="ARBA" id="ARBA00022475"/>
    </source>
</evidence>
<keyword evidence="4 7" id="KW-0812">Transmembrane</keyword>
<evidence type="ECO:0000313" key="9">
    <source>
        <dbReference type="Proteomes" id="UP001156882"/>
    </source>
</evidence>
<protein>
    <recommendedName>
        <fullName evidence="10">DoxX family protein</fullName>
    </recommendedName>
</protein>
<dbReference type="EMBL" id="BSPC01000005">
    <property type="protein sequence ID" value="GLS17380.1"/>
    <property type="molecule type" value="Genomic_DNA"/>
</dbReference>
<proteinExistence type="inferred from homology"/>
<comment type="similarity">
    <text evidence="2">Belongs to the DoxX family.</text>
</comment>
<evidence type="ECO:0000256" key="4">
    <source>
        <dbReference type="ARBA" id="ARBA00022692"/>
    </source>
</evidence>
<evidence type="ECO:0000256" key="5">
    <source>
        <dbReference type="ARBA" id="ARBA00022989"/>
    </source>
</evidence>
<dbReference type="PANTHER" id="PTHR33452">
    <property type="entry name" value="OXIDOREDUCTASE CATD-RELATED"/>
    <property type="match status" value="1"/>
</dbReference>
<comment type="subcellular location">
    <subcellularLocation>
        <location evidence="1">Cell membrane</location>
        <topology evidence="1">Multi-pass membrane protein</topology>
    </subcellularLocation>
</comment>
<evidence type="ECO:0000313" key="8">
    <source>
        <dbReference type="EMBL" id="GLS17380.1"/>
    </source>
</evidence>
<organism evidence="8 9">
    <name type="scientific">Labrys miyagiensis</name>
    <dbReference type="NCBI Taxonomy" id="346912"/>
    <lineage>
        <taxon>Bacteria</taxon>
        <taxon>Pseudomonadati</taxon>
        <taxon>Pseudomonadota</taxon>
        <taxon>Alphaproteobacteria</taxon>
        <taxon>Hyphomicrobiales</taxon>
        <taxon>Xanthobacteraceae</taxon>
        <taxon>Labrys</taxon>
    </lineage>
</organism>
<feature type="transmembrane region" description="Helical" evidence="7">
    <location>
        <begin position="28"/>
        <end position="46"/>
    </location>
</feature>
<keyword evidence="5 7" id="KW-1133">Transmembrane helix</keyword>
<keyword evidence="6 7" id="KW-0472">Membrane</keyword>
<dbReference type="Proteomes" id="UP001156882">
    <property type="component" value="Unassembled WGS sequence"/>
</dbReference>
<evidence type="ECO:0008006" key="10">
    <source>
        <dbReference type="Google" id="ProtNLM"/>
    </source>
</evidence>
<evidence type="ECO:0000256" key="6">
    <source>
        <dbReference type="ARBA" id="ARBA00023136"/>
    </source>
</evidence>
<comment type="caution">
    <text evidence="8">The sequence shown here is derived from an EMBL/GenBank/DDBJ whole genome shotgun (WGS) entry which is preliminary data.</text>
</comment>
<dbReference type="RefSeq" id="WP_284310204.1">
    <property type="nucleotide sequence ID" value="NZ_BSPC01000005.1"/>
</dbReference>
<sequence length="167" mass="18333">MSMPSAAPAAAPAPTTLLDRAVQLCTLLPYWLIAIAARIALIRVFWWSARTRVVPGTWFTLNDSTTYLFENEFKVHLPGGIEFGFPLPDVMAAITMTCEHLFPILLVLGLGTRFAGLGLLGMTAVIESIYPENYNEHLPWAVCCLVLIKWGGGLFSLDALIAKVRGR</sequence>
<dbReference type="Pfam" id="PF07681">
    <property type="entry name" value="DoxX"/>
    <property type="match status" value="1"/>
</dbReference>
<reference evidence="9" key="1">
    <citation type="journal article" date="2019" name="Int. J. Syst. Evol. Microbiol.">
        <title>The Global Catalogue of Microorganisms (GCM) 10K type strain sequencing project: providing services to taxonomists for standard genome sequencing and annotation.</title>
        <authorList>
            <consortium name="The Broad Institute Genomics Platform"/>
            <consortium name="The Broad Institute Genome Sequencing Center for Infectious Disease"/>
            <person name="Wu L."/>
            <person name="Ma J."/>
        </authorList>
    </citation>
    <scope>NUCLEOTIDE SEQUENCE [LARGE SCALE GENOMIC DNA]</scope>
    <source>
        <strain evidence="9">NBRC 101365</strain>
    </source>
</reference>
<evidence type="ECO:0000256" key="7">
    <source>
        <dbReference type="SAM" id="Phobius"/>
    </source>
</evidence>